<evidence type="ECO:0000313" key="3">
    <source>
        <dbReference type="Proteomes" id="UP000827986"/>
    </source>
</evidence>
<comment type="caution">
    <text evidence="2">The sequence shown here is derived from an EMBL/GenBank/DDBJ whole genome shotgun (WGS) entry which is preliminary data.</text>
</comment>
<dbReference type="Proteomes" id="UP000827986">
    <property type="component" value="Unassembled WGS sequence"/>
</dbReference>
<feature type="non-terminal residue" evidence="2">
    <location>
        <position position="1"/>
    </location>
</feature>
<accession>A0A9D3WXJ2</accession>
<keyword evidence="3" id="KW-1185">Reference proteome</keyword>
<organism evidence="2 3">
    <name type="scientific">Mauremys mutica</name>
    <name type="common">yellowpond turtle</name>
    <dbReference type="NCBI Taxonomy" id="74926"/>
    <lineage>
        <taxon>Eukaryota</taxon>
        <taxon>Metazoa</taxon>
        <taxon>Chordata</taxon>
        <taxon>Craniata</taxon>
        <taxon>Vertebrata</taxon>
        <taxon>Euteleostomi</taxon>
        <taxon>Archelosauria</taxon>
        <taxon>Testudinata</taxon>
        <taxon>Testudines</taxon>
        <taxon>Cryptodira</taxon>
        <taxon>Durocryptodira</taxon>
        <taxon>Testudinoidea</taxon>
        <taxon>Geoemydidae</taxon>
        <taxon>Geoemydinae</taxon>
        <taxon>Mauremys</taxon>
    </lineage>
</organism>
<dbReference type="AlphaFoldDB" id="A0A9D3WXJ2"/>
<dbReference type="EMBL" id="JAHDVG010000485">
    <property type="protein sequence ID" value="KAH1168800.1"/>
    <property type="molecule type" value="Genomic_DNA"/>
</dbReference>
<protein>
    <submittedName>
        <fullName evidence="2">Uncharacterized protein</fullName>
    </submittedName>
</protein>
<keyword evidence="1" id="KW-0732">Signal</keyword>
<reference evidence="2" key="1">
    <citation type="submission" date="2021-09" db="EMBL/GenBank/DDBJ databases">
        <title>The genome of Mauremys mutica provides insights into the evolution of semi-aquatic lifestyle.</title>
        <authorList>
            <person name="Gong S."/>
            <person name="Gao Y."/>
        </authorList>
    </citation>
    <scope>NUCLEOTIDE SEQUENCE</scope>
    <source>
        <strain evidence="2">MM-2020</strain>
        <tissue evidence="2">Muscle</tissue>
    </source>
</reference>
<sequence length="79" mass="9044">RITIAYLAFLLVCTHLFVTNHKHLRHLQVTCRQSHLPRSQPSVLPHNEEAVPGLRWRQWCHGTGPRLRRGPGQPDPPAS</sequence>
<name>A0A9D3WXJ2_9SAUR</name>
<proteinExistence type="predicted"/>
<evidence type="ECO:0000256" key="1">
    <source>
        <dbReference type="SAM" id="SignalP"/>
    </source>
</evidence>
<feature type="signal peptide" evidence="1">
    <location>
        <begin position="1"/>
        <end position="16"/>
    </location>
</feature>
<evidence type="ECO:0000313" key="2">
    <source>
        <dbReference type="EMBL" id="KAH1168800.1"/>
    </source>
</evidence>
<gene>
    <name evidence="2" type="ORF">KIL84_013390</name>
</gene>
<feature type="chain" id="PRO_5039395979" evidence="1">
    <location>
        <begin position="17"/>
        <end position="79"/>
    </location>
</feature>